<dbReference type="RefSeq" id="WP_024031242.1">
    <property type="nucleotide sequence ID" value="NZ_ALAN01000217.1"/>
</dbReference>
<organism evidence="3 4">
    <name type="scientific">Neobacillus vireti LMG 21834</name>
    <dbReference type="NCBI Taxonomy" id="1131730"/>
    <lineage>
        <taxon>Bacteria</taxon>
        <taxon>Bacillati</taxon>
        <taxon>Bacillota</taxon>
        <taxon>Bacilli</taxon>
        <taxon>Bacillales</taxon>
        <taxon>Bacillaceae</taxon>
        <taxon>Neobacillus</taxon>
    </lineage>
</organism>
<name>A0AB94IFI6_9BACI</name>
<keyword evidence="2" id="KW-0560">Oxidoreductase</keyword>
<dbReference type="InterPro" id="IPR036291">
    <property type="entry name" value="NAD(P)-bd_dom_sf"/>
</dbReference>
<comment type="caution">
    <text evidence="3">The sequence shown here is derived from an EMBL/GenBank/DDBJ whole genome shotgun (WGS) entry which is preliminary data.</text>
</comment>
<dbReference type="AlphaFoldDB" id="A0AB94IFI6"/>
<dbReference type="GO" id="GO:0016491">
    <property type="term" value="F:oxidoreductase activity"/>
    <property type="evidence" value="ECO:0007669"/>
    <property type="project" value="UniProtKB-KW"/>
</dbReference>
<reference evidence="3 4" key="1">
    <citation type="journal article" date="2014" name="Environ. Microbiol.">
        <title>The nitrate-ammonifying and nosZ-carrying bacterium Bacillus vireti is a potent source and sink for nitric and nitrous oxide under high nitrate conditions.</title>
        <authorList>
            <person name="Mania D."/>
            <person name="Heylen K."/>
            <person name="van Spanning R.J."/>
            <person name="Frostegard A."/>
        </authorList>
    </citation>
    <scope>NUCLEOTIDE SEQUENCE [LARGE SCALE GENOMIC DNA]</scope>
    <source>
        <strain evidence="3 4">LMG 21834</strain>
    </source>
</reference>
<accession>A0AB94IFI6</accession>
<dbReference type="Gene3D" id="3.40.50.720">
    <property type="entry name" value="NAD(P)-binding Rossmann-like Domain"/>
    <property type="match status" value="1"/>
</dbReference>
<dbReference type="CDD" id="cd05344">
    <property type="entry name" value="BKR_like_SDR_like"/>
    <property type="match status" value="1"/>
</dbReference>
<dbReference type="FunFam" id="3.40.50.720:FF:000084">
    <property type="entry name" value="Short-chain dehydrogenase reductase"/>
    <property type="match status" value="1"/>
</dbReference>
<dbReference type="SUPFAM" id="SSF51735">
    <property type="entry name" value="NAD(P)-binding Rossmann-fold domains"/>
    <property type="match status" value="1"/>
</dbReference>
<dbReference type="GO" id="GO:0008206">
    <property type="term" value="P:bile acid metabolic process"/>
    <property type="evidence" value="ECO:0007669"/>
    <property type="project" value="UniProtKB-ARBA"/>
</dbReference>
<gene>
    <name evidence="3" type="ORF">BAVI_25449</name>
</gene>
<dbReference type="PANTHER" id="PTHR42879">
    <property type="entry name" value="3-OXOACYL-(ACYL-CARRIER-PROTEIN) REDUCTASE"/>
    <property type="match status" value="1"/>
</dbReference>
<dbReference type="InterPro" id="IPR050259">
    <property type="entry name" value="SDR"/>
</dbReference>
<keyword evidence="4" id="KW-1185">Reference proteome</keyword>
<sequence length="262" mass="28644">MDLGLNGKVAFVAAASKGLGKATALALAEEGANVMISSRNVEELMKTVAEIREVAKGKIDYVVCDITNENEIKQAISRTLSEFGTIDILINNAGGPPAGDFEKLSDENWYRAFELNLLSYIRFIREVLPIMKEKRYGKIINFASSSVKQPIPNLLLSNTFRAGVLGLSKSLSIEFGEYNILVNTVSPGRIFTERIEELDKIKAKKLGISVEQVRLQSENAIPLGRYGKTEEYGRVVAFLASDVASYMNGSSLLIDGGMVKAL</sequence>
<dbReference type="PANTHER" id="PTHR42879:SF6">
    <property type="entry name" value="NADPH-DEPENDENT REDUCTASE BACG"/>
    <property type="match status" value="1"/>
</dbReference>
<protein>
    <submittedName>
        <fullName evidence="3">Short-chain dehydrogenase/reductase sdr</fullName>
    </submittedName>
</protein>
<dbReference type="Proteomes" id="UP000018877">
    <property type="component" value="Unassembled WGS sequence"/>
</dbReference>
<evidence type="ECO:0000256" key="2">
    <source>
        <dbReference type="ARBA" id="ARBA00023002"/>
    </source>
</evidence>
<dbReference type="InterPro" id="IPR002347">
    <property type="entry name" value="SDR_fam"/>
</dbReference>
<proteinExistence type="inferred from homology"/>
<dbReference type="Pfam" id="PF13561">
    <property type="entry name" value="adh_short_C2"/>
    <property type="match status" value="1"/>
</dbReference>
<dbReference type="PRINTS" id="PR00081">
    <property type="entry name" value="GDHRDH"/>
</dbReference>
<comment type="similarity">
    <text evidence="1">Belongs to the short-chain dehydrogenases/reductases (SDR) family.</text>
</comment>
<dbReference type="PRINTS" id="PR00080">
    <property type="entry name" value="SDRFAMILY"/>
</dbReference>
<dbReference type="EMBL" id="ALAN01000217">
    <property type="protein sequence ID" value="ETI65874.1"/>
    <property type="molecule type" value="Genomic_DNA"/>
</dbReference>
<evidence type="ECO:0000313" key="3">
    <source>
        <dbReference type="EMBL" id="ETI65874.1"/>
    </source>
</evidence>
<evidence type="ECO:0000313" key="4">
    <source>
        <dbReference type="Proteomes" id="UP000018877"/>
    </source>
</evidence>
<evidence type="ECO:0000256" key="1">
    <source>
        <dbReference type="ARBA" id="ARBA00006484"/>
    </source>
</evidence>